<feature type="domain" description="DUF6948" evidence="1">
    <location>
        <begin position="34"/>
        <end position="119"/>
    </location>
</feature>
<evidence type="ECO:0000259" key="1">
    <source>
        <dbReference type="Pfam" id="PF22253"/>
    </source>
</evidence>
<evidence type="ECO:0000313" key="2">
    <source>
        <dbReference type="EMBL" id="MDO6966946.1"/>
    </source>
</evidence>
<dbReference type="RefSeq" id="WP_304378876.1">
    <property type="nucleotide sequence ID" value="NZ_JAUOZU010000024.1"/>
</dbReference>
<evidence type="ECO:0000313" key="3">
    <source>
        <dbReference type="Proteomes" id="UP001174932"/>
    </source>
</evidence>
<dbReference type="Pfam" id="PF22253">
    <property type="entry name" value="DUF6948"/>
    <property type="match status" value="1"/>
</dbReference>
<dbReference type="InterPro" id="IPR054226">
    <property type="entry name" value="DUF6948"/>
</dbReference>
<organism evidence="2 3">
    <name type="scientific">Rhizobium alvei</name>
    <dbReference type="NCBI Taxonomy" id="1132659"/>
    <lineage>
        <taxon>Bacteria</taxon>
        <taxon>Pseudomonadati</taxon>
        <taxon>Pseudomonadota</taxon>
        <taxon>Alphaproteobacteria</taxon>
        <taxon>Hyphomicrobiales</taxon>
        <taxon>Rhizobiaceae</taxon>
        <taxon>Rhizobium/Agrobacterium group</taxon>
        <taxon>Rhizobium</taxon>
    </lineage>
</organism>
<name>A0ABT8YT47_9HYPH</name>
<sequence length="128" mass="13503">MDINELTIGQAKELAAMFGAATQQASGTFTPHIGKRCIIRTYASGVFFGEVAAQDGRMVEIKNCRRLWSWKAKEGISLSAVATNGVSGSTNKFSPTVPTQTVLDALEIIPASDAAIASIDAIKDAVQS</sequence>
<reference evidence="2" key="1">
    <citation type="journal article" date="2015" name="Int. J. Syst. Evol. Microbiol.">
        <title>Rhizobium alvei sp. nov., isolated from a freshwater river.</title>
        <authorList>
            <person name="Sheu S.Y."/>
            <person name="Huang H.W."/>
            <person name="Young C.C."/>
            <person name="Chen W.M."/>
        </authorList>
    </citation>
    <scope>NUCLEOTIDE SEQUENCE</scope>
    <source>
        <strain evidence="2">TNR-22</strain>
    </source>
</reference>
<reference evidence="2" key="2">
    <citation type="submission" date="2023-07" db="EMBL/GenBank/DDBJ databases">
        <authorList>
            <person name="Shen H."/>
        </authorList>
    </citation>
    <scope>NUCLEOTIDE SEQUENCE</scope>
    <source>
        <strain evidence="2">TNR-22</strain>
    </source>
</reference>
<dbReference type="EMBL" id="JAUOZU010000024">
    <property type="protein sequence ID" value="MDO6966946.1"/>
    <property type="molecule type" value="Genomic_DNA"/>
</dbReference>
<proteinExistence type="predicted"/>
<dbReference type="Proteomes" id="UP001174932">
    <property type="component" value="Unassembled WGS sequence"/>
</dbReference>
<accession>A0ABT8YT47</accession>
<gene>
    <name evidence="2" type="ORF">Q4481_23570</name>
</gene>
<keyword evidence="3" id="KW-1185">Reference proteome</keyword>
<comment type="caution">
    <text evidence="2">The sequence shown here is derived from an EMBL/GenBank/DDBJ whole genome shotgun (WGS) entry which is preliminary data.</text>
</comment>
<protein>
    <recommendedName>
        <fullName evidence="1">DUF6948 domain-containing protein</fullName>
    </recommendedName>
</protein>